<dbReference type="EMBL" id="CATKSH010000004">
    <property type="protein sequence ID" value="CAI9120241.1"/>
    <property type="molecule type" value="Genomic_DNA"/>
</dbReference>
<sequence length="89" mass="9677">MSQGNTNTPGSAKPIQDRDWLASLSRAALLEEAVRRGELVAEIVGISEERAKNEISAADFDKRLAVLLEGDGWFCADILLKSFRKGDAS</sequence>
<accession>A0AA35V048</accession>
<comment type="caution">
    <text evidence="1">The sequence shown here is derived from an EMBL/GenBank/DDBJ whole genome shotgun (WGS) entry which is preliminary data.</text>
</comment>
<dbReference type="AlphaFoldDB" id="A0AA35V048"/>
<protein>
    <submittedName>
        <fullName evidence="1">Uncharacterized protein</fullName>
    </submittedName>
</protein>
<gene>
    <name evidence="1" type="ORF">LMG32879_001072</name>
</gene>
<evidence type="ECO:0000313" key="2">
    <source>
        <dbReference type="Proteomes" id="UP001176960"/>
    </source>
</evidence>
<name>A0AA35V048_9PROT</name>
<organism evidence="1 2">
    <name type="scientific">Brytella acorum</name>
    <dbReference type="NCBI Taxonomy" id="2959299"/>
    <lineage>
        <taxon>Bacteria</taxon>
        <taxon>Pseudomonadati</taxon>
        <taxon>Pseudomonadota</taxon>
        <taxon>Alphaproteobacteria</taxon>
        <taxon>Acetobacterales</taxon>
        <taxon>Acetobacteraceae</taxon>
        <taxon>Brytella</taxon>
    </lineage>
</organism>
<proteinExistence type="predicted"/>
<reference evidence="1" key="1">
    <citation type="submission" date="2023-03" db="EMBL/GenBank/DDBJ databases">
        <authorList>
            <person name="Cleenwerck I."/>
        </authorList>
    </citation>
    <scope>NUCLEOTIDE SEQUENCE</scope>
    <source>
        <strain evidence="1">LMG 32879</strain>
    </source>
</reference>
<dbReference type="Proteomes" id="UP001176960">
    <property type="component" value="Unassembled WGS sequence"/>
</dbReference>
<evidence type="ECO:0000313" key="1">
    <source>
        <dbReference type="EMBL" id="CAI9120241.1"/>
    </source>
</evidence>
<dbReference type="RefSeq" id="WP_289843493.1">
    <property type="nucleotide sequence ID" value="NZ_CATKSH010000004.1"/>
</dbReference>
<keyword evidence="2" id="KW-1185">Reference proteome</keyword>